<evidence type="ECO:0000256" key="1">
    <source>
        <dbReference type="SAM" id="MobiDB-lite"/>
    </source>
</evidence>
<proteinExistence type="predicted"/>
<organism evidence="2">
    <name type="scientific">uncultured Pleomorphomonas sp</name>
    <dbReference type="NCBI Taxonomy" id="442121"/>
    <lineage>
        <taxon>Bacteria</taxon>
        <taxon>Pseudomonadati</taxon>
        <taxon>Pseudomonadota</taxon>
        <taxon>Alphaproteobacteria</taxon>
        <taxon>Hyphomicrobiales</taxon>
        <taxon>Pleomorphomonadaceae</taxon>
        <taxon>Pleomorphomonas</taxon>
        <taxon>environmental samples</taxon>
    </lineage>
</organism>
<reference evidence="2" key="1">
    <citation type="submission" date="2016-08" db="EMBL/GenBank/DDBJ databases">
        <authorList>
            <person name="Seilhamer J.J."/>
        </authorList>
    </citation>
    <scope>NUCLEOTIDE SEQUENCE</scope>
    <source>
        <strain evidence="2">86</strain>
    </source>
</reference>
<evidence type="ECO:0000313" key="2">
    <source>
        <dbReference type="EMBL" id="SCM79750.1"/>
    </source>
</evidence>
<dbReference type="EMBL" id="FMJD01000013">
    <property type="protein sequence ID" value="SCM79750.1"/>
    <property type="molecule type" value="Genomic_DNA"/>
</dbReference>
<gene>
    <name evidence="2" type="ORF">KL86PLE_90620</name>
</gene>
<sequence length="70" mass="8016">MRGDVLWDFLKRSDLTHINISLSFSPQRAWLKDNGSRPGLAGHKEKTSQSRDKKHRTHDCPLKPINPAQP</sequence>
<accession>A0A212LQM6</accession>
<dbReference type="AlphaFoldDB" id="A0A212LQM6"/>
<feature type="compositionally biased region" description="Basic and acidic residues" evidence="1">
    <location>
        <begin position="42"/>
        <end position="51"/>
    </location>
</feature>
<name>A0A212LQM6_9HYPH</name>
<feature type="region of interest" description="Disordered" evidence="1">
    <location>
        <begin position="29"/>
        <end position="70"/>
    </location>
</feature>
<protein>
    <submittedName>
        <fullName evidence="2">Uncharacterized protein</fullName>
    </submittedName>
</protein>